<comment type="caution">
    <text evidence="1">The sequence shown here is derived from an EMBL/GenBank/DDBJ whole genome shotgun (WGS) entry which is preliminary data.</text>
</comment>
<accession>A0ACB8HKC8</accession>
<reference evidence="2" key="1">
    <citation type="journal article" date="2022" name="New Phytol.">
        <title>Phylogenomic structure and speciation in an emerging model: the Sphagnum magellanicum complex (Bryophyta).</title>
        <authorList>
            <person name="Shaw A.J."/>
            <person name="Piatkowski B."/>
            <person name="Duffy A.M."/>
            <person name="Aguero B."/>
            <person name="Imwattana K."/>
            <person name="Nieto-Lugilde M."/>
            <person name="Healey A."/>
            <person name="Weston D.J."/>
            <person name="Patel M.N."/>
            <person name="Schmutz J."/>
            <person name="Grimwood J."/>
            <person name="Yavitt J.B."/>
            <person name="Hassel K."/>
            <person name="Stenoien H.K."/>
            <person name="Flatberg K.I."/>
            <person name="Bickford C.P."/>
            <person name="Hicks K.A."/>
        </authorList>
    </citation>
    <scope>NUCLEOTIDE SEQUENCE [LARGE SCALE GENOMIC DNA]</scope>
</reference>
<evidence type="ECO:0000313" key="1">
    <source>
        <dbReference type="EMBL" id="KAH9556683.1"/>
    </source>
</evidence>
<dbReference type="Proteomes" id="UP000828922">
    <property type="component" value="Linkage Group LG07"/>
</dbReference>
<protein>
    <submittedName>
        <fullName evidence="1">Uncharacterized protein</fullName>
    </submittedName>
</protein>
<keyword evidence="2" id="KW-1185">Reference proteome</keyword>
<name>A0ACB8HKC8_9BRYO</name>
<proteinExistence type="predicted"/>
<organism evidence="1 2">
    <name type="scientific">Sphagnum magellanicum</name>
    <dbReference type="NCBI Taxonomy" id="128215"/>
    <lineage>
        <taxon>Eukaryota</taxon>
        <taxon>Viridiplantae</taxon>
        <taxon>Streptophyta</taxon>
        <taxon>Embryophyta</taxon>
        <taxon>Bryophyta</taxon>
        <taxon>Sphagnophytina</taxon>
        <taxon>Sphagnopsida</taxon>
        <taxon>Sphagnales</taxon>
        <taxon>Sphagnaceae</taxon>
        <taxon>Sphagnum</taxon>
    </lineage>
</organism>
<dbReference type="EMBL" id="CM038913">
    <property type="protein sequence ID" value="KAH9556683.1"/>
    <property type="molecule type" value="Genomic_DNA"/>
</dbReference>
<sequence length="770" mass="84005">MHRVGSAGNNANASRPRKERRLTYVLRDSNDSKHCSGVNCLILPGVDAPGGGGDGGHYLFSGSRDGTLKRWELGNEGAVCGVTFESHVDWVNDVVVTSNDTLVSCSSDTTLKTWRAYANDGECTRTFRQHSDYVTSLASAHQSNIVASGGLGCEVFIWDLEAAMVPLARASSEAGSEGRYDGFPSGLSVPAERLSTANSTGNASGAMLANSYAPISAKGHKESVYALAMNDSGTLLVSGGTEKAVRVWDPRSGAKQMKLKGHTDNVRALLLDPTGRLCLSGSSDSIIRLWDLGQQRCVHSYAVHTDSVWTLASTPSFSHVYSGGKDLSVYVTDLATRESTLLCTEQQPVLRLTLQGDEWLWVTTTDSALNKWPSQERASLKAFQRASTFVAGSLPFTRARACMDGSAPVALYTHPTSTIPGTAGIVRHSILNDRRHVLTKDATGNVKLWEITRGTVITDFGKVSFEDKEKELFEMVSVPAWFTMDTRLGSISVHLDTPQCFSAEMYAADLHVPGASEELKLNIGQETLRGLMASWMTRRRQRSSITSTAANGDAESGIGEHHPDRRPSSDDSHDDSNSHQPLVLPAFEFSTSSPPSIITEGSQGGPWRKKASELDGSEDEKDLPWWVMDCVLHNRLPPRENAKCSFFLQPCEGTSLQILTQGKLSAPRILRMHKVVNYVLEKLVIDKPLEDSVSETTSTTGRQGSQQAVGNGYGPFRPGSRVWQQPVKPVVEIVCNDQVLPLEMSLATVRAYIWKKPEDLCLQYRTVPNR</sequence>
<evidence type="ECO:0000313" key="2">
    <source>
        <dbReference type="Proteomes" id="UP000828922"/>
    </source>
</evidence>
<gene>
    <name evidence="1" type="ORF">CY35_07G043000</name>
</gene>